<proteinExistence type="predicted"/>
<evidence type="ECO:0000313" key="3">
    <source>
        <dbReference type="Proteomes" id="UP000199375"/>
    </source>
</evidence>
<dbReference type="Proteomes" id="UP000199375">
    <property type="component" value="Unassembled WGS sequence"/>
</dbReference>
<evidence type="ECO:0000313" key="2">
    <source>
        <dbReference type="EMBL" id="SCF18726.1"/>
    </source>
</evidence>
<gene>
    <name evidence="2" type="ORF">GA0070558_14127</name>
</gene>
<name>A0A1C4YDL9_9ACTN</name>
<sequence>MINSKVRHPAAPTSGAAGEGRQGTPTEAQP</sequence>
<feature type="region of interest" description="Disordered" evidence="1">
    <location>
        <begin position="1"/>
        <end position="30"/>
    </location>
</feature>
<dbReference type="EMBL" id="FMCW01000041">
    <property type="protein sequence ID" value="SCF18726.1"/>
    <property type="molecule type" value="Genomic_DNA"/>
</dbReference>
<organism evidence="2 3">
    <name type="scientific">Micromonospora haikouensis</name>
    <dbReference type="NCBI Taxonomy" id="686309"/>
    <lineage>
        <taxon>Bacteria</taxon>
        <taxon>Bacillati</taxon>
        <taxon>Actinomycetota</taxon>
        <taxon>Actinomycetes</taxon>
        <taxon>Micromonosporales</taxon>
        <taxon>Micromonosporaceae</taxon>
        <taxon>Micromonospora</taxon>
    </lineage>
</organism>
<accession>A0A1C4YDL9</accession>
<evidence type="ECO:0000256" key="1">
    <source>
        <dbReference type="SAM" id="MobiDB-lite"/>
    </source>
</evidence>
<reference evidence="2 3" key="1">
    <citation type="submission" date="2016-06" db="EMBL/GenBank/DDBJ databases">
        <authorList>
            <person name="Kjaerup R.B."/>
            <person name="Dalgaard T.S."/>
            <person name="Juul-Madsen H.R."/>
        </authorList>
    </citation>
    <scope>NUCLEOTIDE SEQUENCE [LARGE SCALE GENOMIC DNA]</scope>
    <source>
        <strain evidence="2 3">DSM 45626</strain>
    </source>
</reference>
<dbReference type="AlphaFoldDB" id="A0A1C4YDL9"/>
<protein>
    <submittedName>
        <fullName evidence="2">Uncharacterized protein</fullName>
    </submittedName>
</protein>